<organism evidence="8 9">
    <name type="scientific">Bacillus chungangensis</name>
    <dbReference type="NCBI Taxonomy" id="587633"/>
    <lineage>
        <taxon>Bacteria</taxon>
        <taxon>Bacillati</taxon>
        <taxon>Bacillota</taxon>
        <taxon>Bacilli</taxon>
        <taxon>Bacillales</taxon>
        <taxon>Bacillaceae</taxon>
        <taxon>Bacillus</taxon>
    </lineage>
</organism>
<accession>A0ABT9WUI1</accession>
<reference evidence="8 9" key="1">
    <citation type="submission" date="2023-07" db="EMBL/GenBank/DDBJ databases">
        <title>Genomic Encyclopedia of Type Strains, Phase IV (KMG-IV): sequencing the most valuable type-strain genomes for metagenomic binning, comparative biology and taxonomic classification.</title>
        <authorList>
            <person name="Goeker M."/>
        </authorList>
    </citation>
    <scope>NUCLEOTIDE SEQUENCE [LARGE SCALE GENOMIC DNA]</scope>
    <source>
        <strain evidence="8 9">DSM 23837</strain>
    </source>
</reference>
<feature type="transmembrane region" description="Helical" evidence="5">
    <location>
        <begin position="618"/>
        <end position="637"/>
    </location>
</feature>
<dbReference type="EMBL" id="JAUSTT010000015">
    <property type="protein sequence ID" value="MDQ0176779.1"/>
    <property type="molecule type" value="Genomic_DNA"/>
</dbReference>
<feature type="transmembrane region" description="Helical" evidence="5">
    <location>
        <begin position="672"/>
        <end position="693"/>
    </location>
</feature>
<evidence type="ECO:0000256" key="2">
    <source>
        <dbReference type="ARBA" id="ARBA00022692"/>
    </source>
</evidence>
<name>A0ABT9WUI1_9BACI</name>
<feature type="domain" description="ABC-2 type transporter transmembrane" evidence="6">
    <location>
        <begin position="547"/>
        <end position="663"/>
    </location>
</feature>
<keyword evidence="3 5" id="KW-1133">Transmembrane helix</keyword>
<dbReference type="InterPro" id="IPR017500">
    <property type="entry name" value="Phage_infect_YhgE_N"/>
</dbReference>
<evidence type="ECO:0000256" key="4">
    <source>
        <dbReference type="ARBA" id="ARBA00023136"/>
    </source>
</evidence>
<keyword evidence="2 5" id="KW-0812">Transmembrane</keyword>
<evidence type="ECO:0000313" key="9">
    <source>
        <dbReference type="Proteomes" id="UP001223586"/>
    </source>
</evidence>
<keyword evidence="4 5" id="KW-0472">Membrane</keyword>
<dbReference type="Pfam" id="PF01061">
    <property type="entry name" value="ABC2_membrane"/>
    <property type="match status" value="1"/>
</dbReference>
<comment type="subcellular location">
    <subcellularLocation>
        <location evidence="1">Membrane</location>
        <topology evidence="1">Multi-pass membrane protein</topology>
    </subcellularLocation>
</comment>
<dbReference type="PANTHER" id="PTHR43077">
    <property type="entry name" value="TRANSPORT PERMEASE YVFS-RELATED"/>
    <property type="match status" value="1"/>
</dbReference>
<keyword evidence="9" id="KW-1185">Reference proteome</keyword>
<dbReference type="NCBIfam" id="TIGR03062">
    <property type="entry name" value="pip_yhgE_Cterm"/>
    <property type="match status" value="1"/>
</dbReference>
<dbReference type="InterPro" id="IPR017501">
    <property type="entry name" value="Phage_infect_YhgE_C"/>
</dbReference>
<evidence type="ECO:0000256" key="1">
    <source>
        <dbReference type="ARBA" id="ARBA00004141"/>
    </source>
</evidence>
<dbReference type="Gene3D" id="3.40.1710.10">
    <property type="entry name" value="abc type-2 transporter like domain"/>
    <property type="match status" value="1"/>
</dbReference>
<evidence type="ECO:0000259" key="7">
    <source>
        <dbReference type="Pfam" id="PF12698"/>
    </source>
</evidence>
<dbReference type="InterPro" id="IPR051328">
    <property type="entry name" value="T7SS_ABC-Transporter"/>
</dbReference>
<evidence type="ECO:0000259" key="6">
    <source>
        <dbReference type="Pfam" id="PF01061"/>
    </source>
</evidence>
<evidence type="ECO:0000256" key="5">
    <source>
        <dbReference type="SAM" id="Phobius"/>
    </source>
</evidence>
<dbReference type="InterPro" id="IPR013525">
    <property type="entry name" value="ABC2_TM"/>
</dbReference>
<feature type="transmembrane region" description="Helical" evidence="5">
    <location>
        <begin position="521"/>
        <end position="542"/>
    </location>
</feature>
<comment type="caution">
    <text evidence="8">The sequence shown here is derived from an EMBL/GenBank/DDBJ whole genome shotgun (WGS) entry which is preliminary data.</text>
</comment>
<dbReference type="Pfam" id="PF12698">
    <property type="entry name" value="ABC2_membrane_3"/>
    <property type="match status" value="1"/>
</dbReference>
<protein>
    <submittedName>
        <fullName evidence="8">Membrane protein</fullName>
    </submittedName>
</protein>
<dbReference type="PANTHER" id="PTHR43077:SF10">
    <property type="entry name" value="TRANSPORT PERMEASE PROTEIN"/>
    <property type="match status" value="1"/>
</dbReference>
<dbReference type="NCBIfam" id="TIGR03061">
    <property type="entry name" value="pip_yhgE_Nterm"/>
    <property type="match status" value="1"/>
</dbReference>
<feature type="transmembrane region" description="Helical" evidence="5">
    <location>
        <begin position="12"/>
        <end position="38"/>
    </location>
</feature>
<feature type="transmembrane region" description="Helical" evidence="5">
    <location>
        <begin position="589"/>
        <end position="611"/>
    </location>
</feature>
<evidence type="ECO:0000313" key="8">
    <source>
        <dbReference type="EMBL" id="MDQ0176779.1"/>
    </source>
</evidence>
<dbReference type="RefSeq" id="WP_307230202.1">
    <property type="nucleotide sequence ID" value="NZ_JAUSTT010000015.1"/>
</dbReference>
<proteinExistence type="predicted"/>
<evidence type="ECO:0000256" key="3">
    <source>
        <dbReference type="ARBA" id="ARBA00022989"/>
    </source>
</evidence>
<feature type="transmembrane region" description="Helical" evidence="5">
    <location>
        <begin position="554"/>
        <end position="583"/>
    </location>
</feature>
<feature type="domain" description="ABC-2 type transporter transmembrane" evidence="7">
    <location>
        <begin position="24"/>
        <end position="151"/>
    </location>
</feature>
<sequence length="715" mass="79210">MKNIFYIYKNDLKSIITNWVTAVIIGGLIVLPSLYAWFNIKASWDPYSNTQGILIAVSNQDEGTNIRGQVVNIGNEIVSSLKKNKNLGWTFVNEEEALKGVKEGDYYASLTIPADFSKKIGTVLTDELSKPTIHYYVNEKTNAIAPKITTKGATGVVEEVSANFVKTANEMIFKIFNELGIELERELPSIRAIEEWIFKVEEHFPGFATAVNSALEDAQKAEEIVGIAQKNLPIVAEIAQTGQQLTERINQFLDKSEAHAKTIGPNIKQELSLIEEMAASSTQVIDLLEQSDLEPNVTVKSIDQTIAKLETSISIIDALLQLFNKINELAGSTVLEPEMNKLSQAKTNTSAQIQLLATIKTAIQNGEKPASDLIHTVKTRMDETTGIIKDIRNLYEAEGQSILENSFGHAQKTSAEVQQLLNEATSTIPTIEKMLDDAVKGLAIGKTEIAEIQKRLPELQAKVVEFANKIRDFKAREDIDEIINILKNDYEKESDFFANPVLLKENKLYPIPNYGSAMSPFFTTLSLWVGALLLISLIHVNIAKGERYKSYEIYVGRFFTFLTIALLQSFIVTMGDIFLLKAYVVNKGFFVLFGLLISTVFMLIVYTFVSVFGNVGKALAIILLVLQLAGSGGTFPIQVTPPFFQAINPFLPFTYAISLLRETVGGMLPNVVIKDLFMLGIYAICTLLFGLGLKKPVNRLTANIAKKAKEGDLIH</sequence>
<gene>
    <name evidence="8" type="ORF">J2S08_002637</name>
</gene>
<dbReference type="Proteomes" id="UP001223586">
    <property type="component" value="Unassembled WGS sequence"/>
</dbReference>